<proteinExistence type="predicted"/>
<reference evidence="1" key="1">
    <citation type="submission" date="2021-11" db="EMBL/GenBank/DDBJ databases">
        <title>Genome sequence.</title>
        <authorList>
            <person name="Sun Q."/>
        </authorList>
    </citation>
    <scope>NUCLEOTIDE SEQUENCE</scope>
    <source>
        <strain evidence="1">JC732</strain>
    </source>
</reference>
<dbReference type="EMBL" id="JAJKFT010000010">
    <property type="protein sequence ID" value="MCC9630426.1"/>
    <property type="molecule type" value="Genomic_DNA"/>
</dbReference>
<dbReference type="AlphaFoldDB" id="A0A9X1MPB0"/>
<keyword evidence="2" id="KW-1185">Reference proteome</keyword>
<name>A0A9X1MPB0_9BACT</name>
<evidence type="ECO:0000313" key="2">
    <source>
        <dbReference type="Proteomes" id="UP001139103"/>
    </source>
</evidence>
<evidence type="ECO:0000313" key="1">
    <source>
        <dbReference type="EMBL" id="MCC9630426.1"/>
    </source>
</evidence>
<dbReference type="RefSeq" id="WP_230221557.1">
    <property type="nucleotide sequence ID" value="NZ_JAJKFT010000010.1"/>
</dbReference>
<gene>
    <name evidence="1" type="ORF">LOC68_18685</name>
</gene>
<dbReference type="Proteomes" id="UP001139103">
    <property type="component" value="Unassembled WGS sequence"/>
</dbReference>
<protein>
    <submittedName>
        <fullName evidence="1">Uncharacterized protein</fullName>
    </submittedName>
</protein>
<organism evidence="1 2">
    <name type="scientific">Blastopirellula sediminis</name>
    <dbReference type="NCBI Taxonomy" id="2894196"/>
    <lineage>
        <taxon>Bacteria</taxon>
        <taxon>Pseudomonadati</taxon>
        <taxon>Planctomycetota</taxon>
        <taxon>Planctomycetia</taxon>
        <taxon>Pirellulales</taxon>
        <taxon>Pirellulaceae</taxon>
        <taxon>Blastopirellula</taxon>
    </lineage>
</organism>
<comment type="caution">
    <text evidence="1">The sequence shown here is derived from an EMBL/GenBank/DDBJ whole genome shotgun (WGS) entry which is preliminary data.</text>
</comment>
<accession>A0A9X1MPB0</accession>
<sequence length="482" mass="54928">MPRSDRRRSLCTLAVLVLAIPFVLVASPVRAQFGCGCGFGFSPLLQDDDTIIDVSADEFAGLLTSDDVWVDAELIEVEFLGRVRTEIPLCFGSRVIYPNVYRLHLKLNRPLFGRGKAPETVVLDDVAIGEEFYDNRFRQPPQVGDRVFANLTQDDEGNWRHLFVGIPLPNEIERVDRVKGLYELANSWRATDLFYAGFDDPDPYYAVWCMNALSPSLFRGSDADEQAYGRFRSKSTPERYREALMQLLETPETIPAAYVYATDELDDLDLADAEVERCHQAHCARLRKFSPLPPDSSPVLRGDELTEMLSSFYEDESTPRRRDILKILVELADSSVVERRTPALRYASWLHSGEDKALNAEILQLYRDHVPLREQNEDLLTGYWDGLGTFMNSELHDKRSICDAGIDLIEQKLPSAAPHELESMIELLTRCCYSCQEHEVLWRHLTTRLRTLYSLSAGDAQRTALEELLREFKIPLPADTRT</sequence>